<feature type="domain" description="Aldehyde dehydrogenase" evidence="2">
    <location>
        <begin position="10"/>
        <end position="171"/>
    </location>
</feature>
<dbReference type="Gene3D" id="3.40.309.10">
    <property type="entry name" value="Aldehyde Dehydrogenase, Chain A, domain 2"/>
    <property type="match status" value="1"/>
</dbReference>
<keyword evidence="4" id="KW-1185">Reference proteome</keyword>
<keyword evidence="1" id="KW-1133">Transmembrane helix</keyword>
<evidence type="ECO:0000313" key="4">
    <source>
        <dbReference type="Proteomes" id="UP000800038"/>
    </source>
</evidence>
<dbReference type="EMBL" id="ML976050">
    <property type="protein sequence ID" value="KAF1941288.1"/>
    <property type="molecule type" value="Genomic_DNA"/>
</dbReference>
<evidence type="ECO:0000256" key="1">
    <source>
        <dbReference type="SAM" id="Phobius"/>
    </source>
</evidence>
<evidence type="ECO:0000313" key="3">
    <source>
        <dbReference type="EMBL" id="KAF1941288.1"/>
    </source>
</evidence>
<keyword evidence="1" id="KW-0812">Transmembrane</keyword>
<dbReference type="InterPro" id="IPR016161">
    <property type="entry name" value="Ald_DH/histidinol_DH"/>
</dbReference>
<dbReference type="Gene3D" id="3.40.605.10">
    <property type="entry name" value="Aldehyde Dehydrogenase, Chain A, domain 1"/>
    <property type="match status" value="1"/>
</dbReference>
<dbReference type="OrthoDB" id="5596991at2759"/>
<dbReference type="GO" id="GO:0016620">
    <property type="term" value="F:oxidoreductase activity, acting on the aldehyde or oxo group of donors, NAD or NADP as acceptor"/>
    <property type="evidence" value="ECO:0007669"/>
    <property type="project" value="InterPro"/>
</dbReference>
<dbReference type="PANTHER" id="PTHR43111:SF1">
    <property type="entry name" value="ALDEHYDE DEHYDROGENASE B-RELATED"/>
    <property type="match status" value="1"/>
</dbReference>
<organism evidence="3 4">
    <name type="scientific">Clathrospora elynae</name>
    <dbReference type="NCBI Taxonomy" id="706981"/>
    <lineage>
        <taxon>Eukaryota</taxon>
        <taxon>Fungi</taxon>
        <taxon>Dikarya</taxon>
        <taxon>Ascomycota</taxon>
        <taxon>Pezizomycotina</taxon>
        <taxon>Dothideomycetes</taxon>
        <taxon>Pleosporomycetidae</taxon>
        <taxon>Pleosporales</taxon>
        <taxon>Diademaceae</taxon>
        <taxon>Clathrospora</taxon>
    </lineage>
</organism>
<sequence>MASSPTTPDIAIANLQATALTARCLNAYFRLKQLKSLHDVLRSNSTAIKDAVKQDTHVSDEEATTEVALALDVVREHYSSIDTKAELEAEYRVTKGQDASDRRVPWGVAYIEAQRSHTPFFSVIVALGAALVAGNCVALKLENNLRALPSLLRKLLNEALESDTFAVISSDPSEGSLAACLQVFQEKHVSRPTYAHLVSPQSKVVAIVDRTADLASAAEQLVTARFAFGGTSPYAPDIVLVNEFIKKEFLEHVIQHSIRFLAGSSSSTDREPKKSSRVSKALHSLSSSASWTLHTITQGDAGAIVELSHLTNLPPKSHHPLFAISPITSLEHAISLVDEDLDDQATLLSAYHFGTPSTGKYLSQFVSADSSFVNHIPFPLLLGPSGPSTHAIDTGKRYTSYQFTHPSPAYITPPASQAAVSKVLTGKEDARKASAELLSKATQEIKEKKRAESIAIGYFEQGILLGLGVYAVPLLTCVGASLFYGVRAGLRRWVYV</sequence>
<reference evidence="3" key="1">
    <citation type="journal article" date="2020" name="Stud. Mycol.">
        <title>101 Dothideomycetes genomes: a test case for predicting lifestyles and emergence of pathogens.</title>
        <authorList>
            <person name="Haridas S."/>
            <person name="Albert R."/>
            <person name="Binder M."/>
            <person name="Bloem J."/>
            <person name="Labutti K."/>
            <person name="Salamov A."/>
            <person name="Andreopoulos B."/>
            <person name="Baker S."/>
            <person name="Barry K."/>
            <person name="Bills G."/>
            <person name="Bluhm B."/>
            <person name="Cannon C."/>
            <person name="Castanera R."/>
            <person name="Culley D."/>
            <person name="Daum C."/>
            <person name="Ezra D."/>
            <person name="Gonzalez J."/>
            <person name="Henrissat B."/>
            <person name="Kuo A."/>
            <person name="Liang C."/>
            <person name="Lipzen A."/>
            <person name="Lutzoni F."/>
            <person name="Magnuson J."/>
            <person name="Mondo S."/>
            <person name="Nolan M."/>
            <person name="Ohm R."/>
            <person name="Pangilinan J."/>
            <person name="Park H.-J."/>
            <person name="Ramirez L."/>
            <person name="Alfaro M."/>
            <person name="Sun H."/>
            <person name="Tritt A."/>
            <person name="Yoshinaga Y."/>
            <person name="Zwiers L.-H."/>
            <person name="Turgeon B."/>
            <person name="Goodwin S."/>
            <person name="Spatafora J."/>
            <person name="Crous P."/>
            <person name="Grigoriev I."/>
        </authorList>
    </citation>
    <scope>NUCLEOTIDE SEQUENCE</scope>
    <source>
        <strain evidence="3">CBS 161.51</strain>
    </source>
</reference>
<evidence type="ECO:0000259" key="2">
    <source>
        <dbReference type="Pfam" id="PF00171"/>
    </source>
</evidence>
<protein>
    <submittedName>
        <fullName evidence="3">ALDH-like protein</fullName>
    </submittedName>
</protein>
<gene>
    <name evidence="3" type="ORF">EJ02DRAFT_208358</name>
</gene>
<dbReference type="InterPro" id="IPR016162">
    <property type="entry name" value="Ald_DH_N"/>
</dbReference>
<dbReference type="InterPro" id="IPR015590">
    <property type="entry name" value="Aldehyde_DH_dom"/>
</dbReference>
<dbReference type="Pfam" id="PF00171">
    <property type="entry name" value="Aldedh"/>
    <property type="match status" value="1"/>
</dbReference>
<dbReference type="AlphaFoldDB" id="A0A6A5SNR3"/>
<dbReference type="PANTHER" id="PTHR43111">
    <property type="entry name" value="ALDEHYDE DEHYDROGENASE B-RELATED"/>
    <property type="match status" value="1"/>
</dbReference>
<name>A0A6A5SNR3_9PLEO</name>
<feature type="transmembrane region" description="Helical" evidence="1">
    <location>
        <begin position="463"/>
        <end position="486"/>
    </location>
</feature>
<dbReference type="SUPFAM" id="SSF53720">
    <property type="entry name" value="ALDH-like"/>
    <property type="match status" value="1"/>
</dbReference>
<dbReference type="Proteomes" id="UP000800038">
    <property type="component" value="Unassembled WGS sequence"/>
</dbReference>
<keyword evidence="1" id="KW-0472">Membrane</keyword>
<dbReference type="InterPro" id="IPR016163">
    <property type="entry name" value="Ald_DH_C"/>
</dbReference>
<proteinExistence type="predicted"/>
<accession>A0A6A5SNR3</accession>